<evidence type="ECO:0000313" key="1">
    <source>
        <dbReference type="EMBL" id="KAJ8675802.1"/>
    </source>
</evidence>
<organism evidence="1 2">
    <name type="scientific">Eretmocerus hayati</name>
    <dbReference type="NCBI Taxonomy" id="131215"/>
    <lineage>
        <taxon>Eukaryota</taxon>
        <taxon>Metazoa</taxon>
        <taxon>Ecdysozoa</taxon>
        <taxon>Arthropoda</taxon>
        <taxon>Hexapoda</taxon>
        <taxon>Insecta</taxon>
        <taxon>Pterygota</taxon>
        <taxon>Neoptera</taxon>
        <taxon>Endopterygota</taxon>
        <taxon>Hymenoptera</taxon>
        <taxon>Apocrita</taxon>
        <taxon>Proctotrupomorpha</taxon>
        <taxon>Chalcidoidea</taxon>
        <taxon>Aphelinidae</taxon>
        <taxon>Aphelininae</taxon>
        <taxon>Eretmocerus</taxon>
    </lineage>
</organism>
<accession>A0ACC2NXG1</accession>
<protein>
    <submittedName>
        <fullName evidence="1">Uncharacterized protein</fullName>
    </submittedName>
</protein>
<sequence>MKSFIGFMLMGVVLGAREFLDVKKLEPLAADCVKEQGMEYSKFIDIVMNNTDEKDDKARCALLCSLKKLDVDGKAGTIDMKKLESIIPDDVLKTSKDAVLEGLNKCIVETKNDKGCDLAKDVFICGKNLMAKLDNTTAKAAEAPK</sequence>
<reference evidence="1" key="1">
    <citation type="submission" date="2023-04" db="EMBL/GenBank/DDBJ databases">
        <title>A chromosome-level genome assembly of the parasitoid wasp Eretmocerus hayati.</title>
        <authorList>
            <person name="Zhong Y."/>
            <person name="Liu S."/>
            <person name="Liu Y."/>
        </authorList>
    </citation>
    <scope>NUCLEOTIDE SEQUENCE</scope>
    <source>
        <strain evidence="1">ZJU_SS_LIU_2023</strain>
    </source>
</reference>
<gene>
    <name evidence="1" type="ORF">QAD02_011588</name>
</gene>
<keyword evidence="2" id="KW-1185">Reference proteome</keyword>
<proteinExistence type="predicted"/>
<comment type="caution">
    <text evidence="1">The sequence shown here is derived from an EMBL/GenBank/DDBJ whole genome shotgun (WGS) entry which is preliminary data.</text>
</comment>
<name>A0ACC2NXG1_9HYME</name>
<dbReference type="Proteomes" id="UP001239111">
    <property type="component" value="Chromosome 2"/>
</dbReference>
<dbReference type="EMBL" id="CM056742">
    <property type="protein sequence ID" value="KAJ8675802.1"/>
    <property type="molecule type" value="Genomic_DNA"/>
</dbReference>
<evidence type="ECO:0000313" key="2">
    <source>
        <dbReference type="Proteomes" id="UP001239111"/>
    </source>
</evidence>